<dbReference type="Gene3D" id="3.40.50.2300">
    <property type="match status" value="1"/>
</dbReference>
<keyword evidence="1" id="KW-0597">Phosphoprotein</keyword>
<protein>
    <submittedName>
        <fullName evidence="4">DNA-binding response regulator, LytR/AlgR family</fullName>
    </submittedName>
</protein>
<keyword evidence="4" id="KW-0238">DNA-binding</keyword>
<dbReference type="Gene3D" id="2.40.50.1020">
    <property type="entry name" value="LytTr DNA-binding domain"/>
    <property type="match status" value="1"/>
</dbReference>
<organism evidence="4 5">
    <name type="scientific">Mucilaginibacter gossypiicola</name>
    <dbReference type="NCBI Taxonomy" id="551995"/>
    <lineage>
        <taxon>Bacteria</taxon>
        <taxon>Pseudomonadati</taxon>
        <taxon>Bacteroidota</taxon>
        <taxon>Sphingobacteriia</taxon>
        <taxon>Sphingobacteriales</taxon>
        <taxon>Sphingobacteriaceae</taxon>
        <taxon>Mucilaginibacter</taxon>
    </lineage>
</organism>
<dbReference type="Pfam" id="PF00072">
    <property type="entry name" value="Response_reg"/>
    <property type="match status" value="1"/>
</dbReference>
<dbReference type="AlphaFoldDB" id="A0A1H8CRP5"/>
<dbReference type="OrthoDB" id="1646880at2"/>
<reference evidence="5" key="1">
    <citation type="submission" date="2016-10" db="EMBL/GenBank/DDBJ databases">
        <authorList>
            <person name="Varghese N."/>
            <person name="Submissions S."/>
        </authorList>
    </citation>
    <scope>NUCLEOTIDE SEQUENCE [LARGE SCALE GENOMIC DNA]</scope>
    <source>
        <strain evidence="5">Gh-48</strain>
    </source>
</reference>
<gene>
    <name evidence="4" type="ORF">SAMN05192574_10249</name>
</gene>
<name>A0A1H8CRP5_9SPHI</name>
<dbReference type="SMART" id="SM00850">
    <property type="entry name" value="LytTR"/>
    <property type="match status" value="1"/>
</dbReference>
<dbReference type="InterPro" id="IPR011006">
    <property type="entry name" value="CheY-like_superfamily"/>
</dbReference>
<evidence type="ECO:0000259" key="3">
    <source>
        <dbReference type="PROSITE" id="PS50930"/>
    </source>
</evidence>
<sequence>MTLKCIAIDDEPLALRLIEEYVSRFPDLQLIRTFEDAVSAAEFLKSKPVDLIFSDINMPDITGIDLAKSLTIKPMIIFTTSYRNYAYDGFELEAIDFIEKPIEFERFTRAVEKALMIHQYKNAAKGKPNETDESLYVQSEYRVIKIALSAIRYIESMENYIRIHLTNDKPVLTLIPLKEVLKKLPAAKFQRIHRSYIVPVGKIKSLQKRKVQLAGIELPVSDAYYEIIRGLVTWGA</sequence>
<dbReference type="PANTHER" id="PTHR37299">
    <property type="entry name" value="TRANSCRIPTIONAL REGULATOR-RELATED"/>
    <property type="match status" value="1"/>
</dbReference>
<evidence type="ECO:0000256" key="1">
    <source>
        <dbReference type="PROSITE-ProRule" id="PRU00169"/>
    </source>
</evidence>
<dbReference type="RefSeq" id="WP_091208771.1">
    <property type="nucleotide sequence ID" value="NZ_FOCL01000002.1"/>
</dbReference>
<feature type="modified residue" description="4-aspartylphosphate" evidence="1">
    <location>
        <position position="55"/>
    </location>
</feature>
<accession>A0A1H8CRP5</accession>
<evidence type="ECO:0000313" key="5">
    <source>
        <dbReference type="Proteomes" id="UP000198942"/>
    </source>
</evidence>
<keyword evidence="5" id="KW-1185">Reference proteome</keyword>
<dbReference type="InterPro" id="IPR046947">
    <property type="entry name" value="LytR-like"/>
</dbReference>
<dbReference type="InterPro" id="IPR001789">
    <property type="entry name" value="Sig_transdc_resp-reg_receiver"/>
</dbReference>
<dbReference type="PANTHER" id="PTHR37299:SF1">
    <property type="entry name" value="STAGE 0 SPORULATION PROTEIN A HOMOLOG"/>
    <property type="match status" value="1"/>
</dbReference>
<proteinExistence type="predicted"/>
<dbReference type="GO" id="GO:0000156">
    <property type="term" value="F:phosphorelay response regulator activity"/>
    <property type="evidence" value="ECO:0007669"/>
    <property type="project" value="InterPro"/>
</dbReference>
<dbReference type="Proteomes" id="UP000198942">
    <property type="component" value="Unassembled WGS sequence"/>
</dbReference>
<dbReference type="PROSITE" id="PS50110">
    <property type="entry name" value="RESPONSE_REGULATORY"/>
    <property type="match status" value="1"/>
</dbReference>
<dbReference type="STRING" id="551995.SAMN05192574_10249"/>
<dbReference type="SMART" id="SM00448">
    <property type="entry name" value="REC"/>
    <property type="match status" value="1"/>
</dbReference>
<feature type="domain" description="HTH LytTR-type" evidence="3">
    <location>
        <begin position="135"/>
        <end position="234"/>
    </location>
</feature>
<dbReference type="GO" id="GO:0003677">
    <property type="term" value="F:DNA binding"/>
    <property type="evidence" value="ECO:0007669"/>
    <property type="project" value="UniProtKB-KW"/>
</dbReference>
<dbReference type="SUPFAM" id="SSF52172">
    <property type="entry name" value="CheY-like"/>
    <property type="match status" value="1"/>
</dbReference>
<evidence type="ECO:0000313" key="4">
    <source>
        <dbReference type="EMBL" id="SEM97552.1"/>
    </source>
</evidence>
<feature type="domain" description="Response regulatory" evidence="2">
    <location>
        <begin position="4"/>
        <end position="115"/>
    </location>
</feature>
<dbReference type="PROSITE" id="PS50930">
    <property type="entry name" value="HTH_LYTTR"/>
    <property type="match status" value="1"/>
</dbReference>
<dbReference type="Pfam" id="PF04397">
    <property type="entry name" value="LytTR"/>
    <property type="match status" value="1"/>
</dbReference>
<evidence type="ECO:0000259" key="2">
    <source>
        <dbReference type="PROSITE" id="PS50110"/>
    </source>
</evidence>
<dbReference type="InterPro" id="IPR007492">
    <property type="entry name" value="LytTR_DNA-bd_dom"/>
</dbReference>
<dbReference type="EMBL" id="FOCL01000002">
    <property type="protein sequence ID" value="SEM97552.1"/>
    <property type="molecule type" value="Genomic_DNA"/>
</dbReference>